<dbReference type="InterPro" id="IPR057336">
    <property type="entry name" value="GerAC_N"/>
</dbReference>
<keyword evidence="3" id="KW-0309">Germination</keyword>
<sequence length="329" mass="37127">MKRWILFLILSVFLIGCAKTKIVDDIDLVQVAAYDTEAEGKLKGTFAISAYKGGGEGETKIYSASGQTGREVLARASEKSSGPLELGQLRVIIFNEKIIEKGMQEILETLNRNPSVGNAIYLAITNVKGESLLKGNYSKEKEIASYLSSLLEQNMDNGTQPKTNFFMFLNQLNDDARDSYLPIISKKGNVLELDGIALFKRCKMVDKVNPKDLFVFKLLTDNFKQGTYQFKLPGSSNTYATIENIKARTKYKMEGNSKHPFVNAHIQVKAEIQEFTKTKNLDNPKEIKKLEKIMEKEIEKKATTLIKRFIKKDTDPIGLRKLGRTHVRK</sequence>
<proteinExistence type="inferred from homology"/>
<dbReference type="InterPro" id="IPR008844">
    <property type="entry name" value="Spore_GerAC-like"/>
</dbReference>
<evidence type="ECO:0000313" key="10">
    <source>
        <dbReference type="EMBL" id="CDN36608.1"/>
    </source>
</evidence>
<dbReference type="EMBL" id="HG810017">
    <property type="protein sequence ID" value="CDN36608.1"/>
    <property type="molecule type" value="Genomic_DNA"/>
</dbReference>
<dbReference type="Pfam" id="PF05504">
    <property type="entry name" value="Spore_GerAC"/>
    <property type="match status" value="1"/>
</dbReference>
<dbReference type="NCBIfam" id="TIGR02887">
    <property type="entry name" value="spore_ger_x_C"/>
    <property type="match status" value="1"/>
</dbReference>
<dbReference type="AlphaFoldDB" id="W8Y585"/>
<evidence type="ECO:0000256" key="4">
    <source>
        <dbReference type="ARBA" id="ARBA00022729"/>
    </source>
</evidence>
<keyword evidence="5" id="KW-0472">Membrane</keyword>
<evidence type="ECO:0000256" key="2">
    <source>
        <dbReference type="ARBA" id="ARBA00007886"/>
    </source>
</evidence>
<keyword evidence="6" id="KW-0564">Palmitate</keyword>
<accession>W8Y585</accession>
<dbReference type="GO" id="GO:0009847">
    <property type="term" value="P:spore germination"/>
    <property type="evidence" value="ECO:0007669"/>
    <property type="project" value="InterPro"/>
</dbReference>
<dbReference type="InterPro" id="IPR046953">
    <property type="entry name" value="Spore_GerAC-like_C"/>
</dbReference>
<protein>
    <submittedName>
        <fullName evidence="10">Uncharacterized protein</fullName>
    </submittedName>
</protein>
<comment type="similarity">
    <text evidence="2">Belongs to the GerABKC lipoprotein family.</text>
</comment>
<keyword evidence="4" id="KW-0732">Signal</keyword>
<feature type="domain" description="Spore germination protein N-terminal" evidence="9">
    <location>
        <begin position="21"/>
        <end position="185"/>
    </location>
</feature>
<evidence type="ECO:0000259" key="8">
    <source>
        <dbReference type="Pfam" id="PF05504"/>
    </source>
</evidence>
<dbReference type="Proteomes" id="UP000030682">
    <property type="component" value="Unassembled WGS sequence"/>
</dbReference>
<name>W8Y585_BACTU</name>
<dbReference type="Gene3D" id="3.30.300.210">
    <property type="entry name" value="Nutrient germinant receptor protein C, domain 3"/>
    <property type="match status" value="1"/>
</dbReference>
<evidence type="ECO:0000256" key="5">
    <source>
        <dbReference type="ARBA" id="ARBA00023136"/>
    </source>
</evidence>
<dbReference type="InterPro" id="IPR038501">
    <property type="entry name" value="Spore_GerAC_C_sf"/>
</dbReference>
<dbReference type="GO" id="GO:0016020">
    <property type="term" value="C:membrane"/>
    <property type="evidence" value="ECO:0007669"/>
    <property type="project" value="UniProtKB-SubCell"/>
</dbReference>
<evidence type="ECO:0000256" key="7">
    <source>
        <dbReference type="ARBA" id="ARBA00023288"/>
    </source>
</evidence>
<evidence type="ECO:0000256" key="3">
    <source>
        <dbReference type="ARBA" id="ARBA00022544"/>
    </source>
</evidence>
<dbReference type="PANTHER" id="PTHR35789">
    <property type="entry name" value="SPORE GERMINATION PROTEIN B3"/>
    <property type="match status" value="1"/>
</dbReference>
<evidence type="ECO:0000256" key="1">
    <source>
        <dbReference type="ARBA" id="ARBA00004635"/>
    </source>
</evidence>
<comment type="subcellular location">
    <subcellularLocation>
        <location evidence="1">Membrane</location>
        <topology evidence="1">Lipid-anchor</topology>
    </subcellularLocation>
</comment>
<evidence type="ECO:0000259" key="9">
    <source>
        <dbReference type="Pfam" id="PF25198"/>
    </source>
</evidence>
<dbReference type="PROSITE" id="PS51257">
    <property type="entry name" value="PROKAR_LIPOPROTEIN"/>
    <property type="match status" value="1"/>
</dbReference>
<dbReference type="HOGENOM" id="CLU_051140_3_1_9"/>
<keyword evidence="7" id="KW-0449">Lipoprotein</keyword>
<dbReference type="PANTHER" id="PTHR35789:SF1">
    <property type="entry name" value="SPORE GERMINATION PROTEIN B3"/>
    <property type="match status" value="1"/>
</dbReference>
<dbReference type="Pfam" id="PF25198">
    <property type="entry name" value="Spore_GerAC_N"/>
    <property type="match status" value="1"/>
</dbReference>
<reference evidence="10" key="2">
    <citation type="submission" date="2014-01" db="EMBL/GenBank/DDBJ databases">
        <authorList>
            <person name="Aslett M."/>
        </authorList>
    </citation>
    <scope>NUCLEOTIDE SEQUENCE [LARGE SCALE GENOMIC DNA]</scope>
    <source>
        <strain evidence="10">DB27</strain>
    </source>
</reference>
<organism evidence="10">
    <name type="scientific">Bacillus thuringiensis DB27</name>
    <dbReference type="NCBI Taxonomy" id="1431339"/>
    <lineage>
        <taxon>Bacteria</taxon>
        <taxon>Bacillati</taxon>
        <taxon>Bacillota</taxon>
        <taxon>Bacilli</taxon>
        <taxon>Bacillales</taxon>
        <taxon>Bacillaceae</taxon>
        <taxon>Bacillus</taxon>
        <taxon>Bacillus cereus group</taxon>
    </lineage>
</organism>
<evidence type="ECO:0000256" key="6">
    <source>
        <dbReference type="ARBA" id="ARBA00023139"/>
    </source>
</evidence>
<reference evidence="10" key="1">
    <citation type="submission" date="2014-01" db="EMBL/GenBank/DDBJ databases">
        <title>Draft genome sequence of highly nematicidal Bacillus thuringiensis DB27.</title>
        <authorList>
            <person name="Iatsenko I."/>
            <person name="Pickard D."/>
            <person name="Corton C."/>
            <person name="Dougan G."/>
            <person name="Sommer R.J."/>
        </authorList>
    </citation>
    <scope>NUCLEOTIDE SEQUENCE [LARGE SCALE GENOMIC DNA]</scope>
    <source>
        <strain evidence="10">DB27</strain>
    </source>
</reference>
<feature type="domain" description="Spore germination GerAC-like C-terminal" evidence="8">
    <location>
        <begin position="194"/>
        <end position="321"/>
    </location>
</feature>
<gene>
    <name evidence="10" type="ORF">BTDB27_002950</name>
</gene>